<keyword evidence="4" id="KW-0548">Nucleotidyltransferase</keyword>
<protein>
    <recommendedName>
        <fullName evidence="1">DNA-directed RNA polymerase</fullName>
        <ecNumber evidence="1">2.7.7.6</ecNumber>
    </recommendedName>
</protein>
<evidence type="ECO:0000256" key="1">
    <source>
        <dbReference type="ARBA" id="ARBA00012418"/>
    </source>
</evidence>
<dbReference type="EMBL" id="MK959610">
    <property type="protein sequence ID" value="QDZ44990.1"/>
    <property type="molecule type" value="Genomic_DNA"/>
</dbReference>
<dbReference type="GO" id="GO:0003899">
    <property type="term" value="F:DNA-directed RNA polymerase activity"/>
    <property type="evidence" value="ECO:0007669"/>
    <property type="project" value="UniProtKB-EC"/>
</dbReference>
<organismHost>
    <name type="scientific">Lithobates sylvaticus</name>
    <name type="common">Wood frog</name>
    <name type="synonym">Rana sylvatica</name>
    <dbReference type="NCBI Taxonomy" id="45438"/>
</organismHost>
<proteinExistence type="predicted"/>
<organism evidence="8 9">
    <name type="scientific">Frog virus 3</name>
    <name type="common">FV-3</name>
    <dbReference type="NCBI Taxonomy" id="10493"/>
    <lineage>
        <taxon>Viruses</taxon>
        <taxon>Varidnaviria</taxon>
        <taxon>Bamfordvirae</taxon>
        <taxon>Nucleocytoviricota</taxon>
        <taxon>Megaviricetes</taxon>
        <taxon>Pimascovirales</taxon>
        <taxon>Pimascovirales incertae sedis</taxon>
        <taxon>Iridoviridae</taxon>
        <taxon>Alphairidovirinae</taxon>
        <taxon>Ranavirus</taxon>
        <taxon>Ranavirus rana1</taxon>
    </lineage>
</organism>
<organismHost>
    <name type="scientific">Dryophytes versicolor</name>
    <name type="common">chameleon treefrog</name>
    <dbReference type="NCBI Taxonomy" id="30343"/>
</organismHost>
<organismHost>
    <name type="scientific">Notophthalmus viridescens</name>
    <name type="common">Eastern newt</name>
    <name type="synonym">Triturus viridescens</name>
    <dbReference type="NCBI Taxonomy" id="8316"/>
</organismHost>
<dbReference type="Proteomes" id="UP000321209">
    <property type="component" value="Genome"/>
</dbReference>
<keyword evidence="5" id="KW-0804">Transcription</keyword>
<dbReference type="GO" id="GO:0003677">
    <property type="term" value="F:DNA binding"/>
    <property type="evidence" value="ECO:0007669"/>
    <property type="project" value="InterPro"/>
</dbReference>
<evidence type="ECO:0000259" key="7">
    <source>
        <dbReference type="Pfam" id="PF04563"/>
    </source>
</evidence>
<organismHost>
    <name type="scientific">Lithobates pipiens</name>
    <name type="common">Northern leopard frog</name>
    <name type="synonym">Rana pipiens</name>
    <dbReference type="NCBI Taxonomy" id="8404"/>
</organismHost>
<gene>
    <name evidence="8" type="ORF">061</name>
</gene>
<name>A0A5B8P302_FRG3V</name>
<dbReference type="InterPro" id="IPR007644">
    <property type="entry name" value="RNA_pol_bsu_protrusion"/>
</dbReference>
<evidence type="ECO:0000313" key="8">
    <source>
        <dbReference type="EMBL" id="QDZ44990.1"/>
    </source>
</evidence>
<evidence type="ECO:0000256" key="3">
    <source>
        <dbReference type="ARBA" id="ARBA00022679"/>
    </source>
</evidence>
<keyword evidence="3" id="KW-0808">Transferase</keyword>
<feature type="region of interest" description="Disordered" evidence="6">
    <location>
        <begin position="123"/>
        <end position="148"/>
    </location>
</feature>
<evidence type="ECO:0000256" key="4">
    <source>
        <dbReference type="ARBA" id="ARBA00022695"/>
    </source>
</evidence>
<dbReference type="Pfam" id="PF04563">
    <property type="entry name" value="RNA_pol_Rpb2_1"/>
    <property type="match status" value="1"/>
</dbReference>
<reference evidence="8 9" key="1">
    <citation type="journal article" date="2019" name="J. Virol.">
        <title>Frog virus 3 genomes reveal prevalent recombination between Ranavirus lineages and their origin in Canada.</title>
        <authorList>
            <person name="Vilaca S.T."/>
            <person name="Bienentreu J.F."/>
            <person name="Brunetti C.R."/>
            <person name="Lesbarreres D."/>
            <person name="Murray D.L."/>
            <person name="Kyle C.J."/>
        </authorList>
    </citation>
    <scope>NUCLEOTIDE SEQUENCE [LARGE SCALE GENOMIC DNA]</scope>
    <source>
        <strain evidence="8 9">Z595</strain>
    </source>
</reference>
<dbReference type="Gene3D" id="3.90.1100.10">
    <property type="match status" value="1"/>
</dbReference>
<keyword evidence="2" id="KW-0240">DNA-directed RNA polymerase</keyword>
<evidence type="ECO:0000256" key="5">
    <source>
        <dbReference type="ARBA" id="ARBA00023163"/>
    </source>
</evidence>
<accession>A0A5B8P302</accession>
<dbReference type="EC" id="2.7.7.6" evidence="1"/>
<sequence length="148" mass="15957">MSEMSPKISVASMILLHVHLYVSSANMHPSNFVRHHIESFELTPAMARRTDATYHSAAVCDLTVTDPKGLETVYPRLELCKIPVMVGSAVCWTRTEGSPLPGECPSDPGGYFPAYTRTAMGGCASSGASTGRRGRRSWSRPRLTAGAS</sequence>
<feature type="domain" description="RNA polymerase beta subunit protrusion" evidence="7">
    <location>
        <begin position="35"/>
        <end position="112"/>
    </location>
</feature>
<evidence type="ECO:0000256" key="2">
    <source>
        <dbReference type="ARBA" id="ARBA00022478"/>
    </source>
</evidence>
<evidence type="ECO:0000256" key="6">
    <source>
        <dbReference type="SAM" id="MobiDB-lite"/>
    </source>
</evidence>
<evidence type="ECO:0000313" key="9">
    <source>
        <dbReference type="Proteomes" id="UP000321209"/>
    </source>
</evidence>
<organismHost>
    <name type="scientific">Oophaga pumilio</name>
    <name type="common">strawberry poison frog</name>
    <dbReference type="NCBI Taxonomy" id="51950"/>
</organismHost>
<dbReference type="GO" id="GO:0006351">
    <property type="term" value="P:DNA-templated transcription"/>
    <property type="evidence" value="ECO:0007669"/>
    <property type="project" value="InterPro"/>
</dbReference>
<dbReference type="GO" id="GO:0000428">
    <property type="term" value="C:DNA-directed RNA polymerase complex"/>
    <property type="evidence" value="ECO:0007669"/>
    <property type="project" value="UniProtKB-KW"/>
</dbReference>
<dbReference type="SUPFAM" id="SSF64484">
    <property type="entry name" value="beta and beta-prime subunits of DNA dependent RNA-polymerase"/>
    <property type="match status" value="1"/>
</dbReference>